<dbReference type="STRING" id="369401.SAMN05428642_102321"/>
<dbReference type="Gene3D" id="3.40.720.10">
    <property type="entry name" value="Alkaline Phosphatase, subunit A"/>
    <property type="match status" value="1"/>
</dbReference>
<feature type="signal peptide" evidence="1">
    <location>
        <begin position="1"/>
        <end position="20"/>
    </location>
</feature>
<dbReference type="PANTHER" id="PTHR10151">
    <property type="entry name" value="ECTONUCLEOTIDE PYROPHOSPHATASE/PHOSPHODIESTERASE"/>
    <property type="match status" value="1"/>
</dbReference>
<dbReference type="GO" id="GO:0016787">
    <property type="term" value="F:hydrolase activity"/>
    <property type="evidence" value="ECO:0007669"/>
    <property type="project" value="UniProtKB-ARBA"/>
</dbReference>
<organism evidence="2 3">
    <name type="scientific">Flaviramulus basaltis</name>
    <dbReference type="NCBI Taxonomy" id="369401"/>
    <lineage>
        <taxon>Bacteria</taxon>
        <taxon>Pseudomonadati</taxon>
        <taxon>Bacteroidota</taxon>
        <taxon>Flavobacteriia</taxon>
        <taxon>Flavobacteriales</taxon>
        <taxon>Flavobacteriaceae</taxon>
        <taxon>Flaviramulus</taxon>
    </lineage>
</organism>
<dbReference type="Gene3D" id="3.30.1360.180">
    <property type="match status" value="1"/>
</dbReference>
<gene>
    <name evidence="2" type="ORF">SAMN05428642_102321</name>
</gene>
<dbReference type="InterPro" id="IPR002591">
    <property type="entry name" value="Phosphodiest/P_Trfase"/>
</dbReference>
<dbReference type="EMBL" id="FPKV01000002">
    <property type="protein sequence ID" value="SFZ91782.1"/>
    <property type="molecule type" value="Genomic_DNA"/>
</dbReference>
<evidence type="ECO:0000313" key="2">
    <source>
        <dbReference type="EMBL" id="SFZ91782.1"/>
    </source>
</evidence>
<dbReference type="PANTHER" id="PTHR10151:SF120">
    <property type="entry name" value="BIS(5'-ADENOSYL)-TRIPHOSPHATASE"/>
    <property type="match status" value="1"/>
</dbReference>
<dbReference type="RefSeq" id="WP_072401301.1">
    <property type="nucleotide sequence ID" value="NZ_FPKV01000002.1"/>
</dbReference>
<sequence length="429" mass="48643">MFKKNFIYVLILIVSAITLSSCKSGSSLTESTLTENSNASIQKPYVILISLDGFRWDYVDKYKPQNLTNFINSGVKSESLISSFPSKTFPNHYTIATGMYPDKQGIIGNSFYSYKKNTIYKMGNREMVEDGTFYGGSPIWVQADKANMVSASYFFVGSEANIQGLRPTYYHHYDGEIKNNARVKETLKWLALPKKQRPHIITLYFSDMDNVGHTYGPDNDEKLKKTLFDLDKNLGDLFKGVKATNLPVNIIIVSDHGMATQKASNFISIENIDNKNLFTLIDNGAILNIHPKNNISTDSIIQYLKPKENHFKVYKTENTPGFEYTPKNRDWGTVQIIPDLGYYFSSNQRIEYMKKNAITTVGVHGYNPEYKDMHGIFYAKGPAFKKGFVLPSIKNINIYPLMCEILGLDIPDDIDGDLNKIKSVLKNDD</sequence>
<dbReference type="SUPFAM" id="SSF53649">
    <property type="entry name" value="Alkaline phosphatase-like"/>
    <property type="match status" value="1"/>
</dbReference>
<evidence type="ECO:0000256" key="1">
    <source>
        <dbReference type="SAM" id="SignalP"/>
    </source>
</evidence>
<dbReference type="AlphaFoldDB" id="A0A1K2IHK5"/>
<dbReference type="PROSITE" id="PS51257">
    <property type="entry name" value="PROKAR_LIPOPROTEIN"/>
    <property type="match status" value="1"/>
</dbReference>
<keyword evidence="3" id="KW-1185">Reference proteome</keyword>
<name>A0A1K2IHK5_9FLAO</name>
<proteinExistence type="predicted"/>
<feature type="chain" id="PRO_5012498795" evidence="1">
    <location>
        <begin position="21"/>
        <end position="429"/>
    </location>
</feature>
<dbReference type="Pfam" id="PF01663">
    <property type="entry name" value="Phosphodiest"/>
    <property type="match status" value="1"/>
</dbReference>
<dbReference type="OrthoDB" id="9779418at2"/>
<evidence type="ECO:0000313" key="3">
    <source>
        <dbReference type="Proteomes" id="UP000182544"/>
    </source>
</evidence>
<protein>
    <submittedName>
        <fullName evidence="2">Predicted pyrophosphatase or phosphodiesterase, AlkP superfamily</fullName>
    </submittedName>
</protein>
<dbReference type="CDD" id="cd16018">
    <property type="entry name" value="Enpp"/>
    <property type="match status" value="1"/>
</dbReference>
<reference evidence="2 3" key="1">
    <citation type="submission" date="2016-10" db="EMBL/GenBank/DDBJ databases">
        <authorList>
            <person name="de Groot N.N."/>
        </authorList>
    </citation>
    <scope>NUCLEOTIDE SEQUENCE [LARGE SCALE GENOMIC DNA]</scope>
    <source>
        <strain evidence="2 3">DSM 18180</strain>
    </source>
</reference>
<dbReference type="Proteomes" id="UP000182544">
    <property type="component" value="Unassembled WGS sequence"/>
</dbReference>
<accession>A0A1K2IHK5</accession>
<keyword evidence="1" id="KW-0732">Signal</keyword>
<dbReference type="InterPro" id="IPR017850">
    <property type="entry name" value="Alkaline_phosphatase_core_sf"/>
</dbReference>